<dbReference type="InterPro" id="IPR001173">
    <property type="entry name" value="Glyco_trans_2-like"/>
</dbReference>
<evidence type="ECO:0000313" key="2">
    <source>
        <dbReference type="EMBL" id="HJC88471.1"/>
    </source>
</evidence>
<name>A0A9D2QJ60_9FIRM</name>
<proteinExistence type="predicted"/>
<dbReference type="Gene3D" id="3.90.550.10">
    <property type="entry name" value="Spore Coat Polysaccharide Biosynthesis Protein SpsA, Chain A"/>
    <property type="match status" value="1"/>
</dbReference>
<dbReference type="AlphaFoldDB" id="A0A9D2QJ60"/>
<dbReference type="CDD" id="cd00761">
    <property type="entry name" value="Glyco_tranf_GTA_type"/>
    <property type="match status" value="1"/>
</dbReference>
<dbReference type="EMBL" id="DWVS01000275">
    <property type="protein sequence ID" value="HJC88471.1"/>
    <property type="molecule type" value="Genomic_DNA"/>
</dbReference>
<reference evidence="2" key="2">
    <citation type="submission" date="2021-04" db="EMBL/GenBank/DDBJ databases">
        <authorList>
            <person name="Gilroy R."/>
        </authorList>
    </citation>
    <scope>NUCLEOTIDE SEQUENCE</scope>
    <source>
        <strain evidence="2">ChiBcec1-1630</strain>
    </source>
</reference>
<reference evidence="2" key="1">
    <citation type="journal article" date="2021" name="PeerJ">
        <title>Extensive microbial diversity within the chicken gut microbiome revealed by metagenomics and culture.</title>
        <authorList>
            <person name="Gilroy R."/>
            <person name="Ravi A."/>
            <person name="Getino M."/>
            <person name="Pursley I."/>
            <person name="Horton D.L."/>
            <person name="Alikhan N.F."/>
            <person name="Baker D."/>
            <person name="Gharbi K."/>
            <person name="Hall N."/>
            <person name="Watson M."/>
            <person name="Adriaenssens E.M."/>
            <person name="Foster-Nyarko E."/>
            <person name="Jarju S."/>
            <person name="Secka A."/>
            <person name="Antonio M."/>
            <person name="Oren A."/>
            <person name="Chaudhuri R.R."/>
            <person name="La Ragione R."/>
            <person name="Hildebrand F."/>
            <person name="Pallen M.J."/>
        </authorList>
    </citation>
    <scope>NUCLEOTIDE SEQUENCE</scope>
    <source>
        <strain evidence="2">ChiBcec1-1630</strain>
    </source>
</reference>
<comment type="caution">
    <text evidence="2">The sequence shown here is derived from an EMBL/GenBank/DDBJ whole genome shotgun (WGS) entry which is preliminary data.</text>
</comment>
<evidence type="ECO:0000259" key="1">
    <source>
        <dbReference type="Pfam" id="PF00535"/>
    </source>
</evidence>
<organism evidence="2 3">
    <name type="scientific">Candidatus Eisenbergiella intestinigallinarum</name>
    <dbReference type="NCBI Taxonomy" id="2838549"/>
    <lineage>
        <taxon>Bacteria</taxon>
        <taxon>Bacillati</taxon>
        <taxon>Bacillota</taxon>
        <taxon>Clostridia</taxon>
        <taxon>Lachnospirales</taxon>
        <taxon>Lachnospiraceae</taxon>
        <taxon>Eisenbergiella</taxon>
    </lineage>
</organism>
<protein>
    <submittedName>
        <fullName evidence="2">Glycosyltransferase</fullName>
    </submittedName>
</protein>
<sequence>MRQDKRPKVSICIPAYNNEAEVRRLLSSIAAQTMQDVEIILTDDSTNG</sequence>
<accession>A0A9D2QJ60</accession>
<evidence type="ECO:0000313" key="3">
    <source>
        <dbReference type="Proteomes" id="UP000823922"/>
    </source>
</evidence>
<gene>
    <name evidence="2" type="ORF">H9926_10705</name>
</gene>
<feature type="domain" description="Glycosyltransferase 2-like" evidence="1">
    <location>
        <begin position="10"/>
        <end position="45"/>
    </location>
</feature>
<dbReference type="Proteomes" id="UP000823922">
    <property type="component" value="Unassembled WGS sequence"/>
</dbReference>
<dbReference type="InterPro" id="IPR029044">
    <property type="entry name" value="Nucleotide-diphossugar_trans"/>
</dbReference>
<dbReference type="Pfam" id="PF00535">
    <property type="entry name" value="Glycos_transf_2"/>
    <property type="match status" value="1"/>
</dbReference>
<feature type="non-terminal residue" evidence="2">
    <location>
        <position position="48"/>
    </location>
</feature>
<dbReference type="SUPFAM" id="SSF53448">
    <property type="entry name" value="Nucleotide-diphospho-sugar transferases"/>
    <property type="match status" value="1"/>
</dbReference>